<dbReference type="GO" id="GO:0005886">
    <property type="term" value="C:plasma membrane"/>
    <property type="evidence" value="ECO:0007669"/>
    <property type="project" value="TreeGrafter"/>
</dbReference>
<dbReference type="OrthoDB" id="303606at2759"/>
<accession>A0A0V0QZW1</accession>
<dbReference type="InterPro" id="IPR011993">
    <property type="entry name" value="PH-like_dom_sf"/>
</dbReference>
<dbReference type="Proteomes" id="UP000054937">
    <property type="component" value="Unassembled WGS sequence"/>
</dbReference>
<proteinExistence type="predicted"/>
<keyword evidence="2" id="KW-0812">Transmembrane</keyword>
<sequence length="521" mass="60837">MSSKQRIINIFNLPEDEIIFEDFSCALVDNILRHGRMFVGENYFCFYSTILGIQKKQLSNQLWINQNLIFKNILFIDLQKTRESLDTENLEASVVEDQTFDQQQVENAEVEVLNLEDNTGDSEKTEVMKIILPISVDTFFDYFYADNAGYSFSDHLIKNTGGQGMAVTNWVDNEEGNGKTREINCTIKVEGVPFKDRSRLYKVNTYQKDEKGGIQIKSMAKTLDVPYASNFQVEELWEIKPLEDDTQKCQLNVYCWVVIIKSFLWQNKAKTKGIEGVKKDVENWLKGAKKFLKEKNQKKKPNEAGNNQEYEKANELIFEDFGCALHENITKYGRMFVCENYLCFYSKFMDEPEEQLDNQLYEQQENVDVEILNIDDTKEDEKKEMLKVILPITCEQFYQYFISDNAGFSLQDNLKNHQQAYDFEPCEWSGNQEDAHQTREIKCIVKIKGVPFKDKSRLHKVQTLVKTEEGGYEMSSLTKVLDVPYSSHYQFEDKWQVIPQENNKCKLIVTTWIVIVKNFIS</sequence>
<evidence type="ECO:0000256" key="3">
    <source>
        <dbReference type="ARBA" id="ARBA00022989"/>
    </source>
</evidence>
<evidence type="ECO:0000256" key="4">
    <source>
        <dbReference type="ARBA" id="ARBA00023136"/>
    </source>
</evidence>
<dbReference type="GO" id="GO:0032366">
    <property type="term" value="P:intracellular sterol transport"/>
    <property type="evidence" value="ECO:0007669"/>
    <property type="project" value="TreeGrafter"/>
</dbReference>
<feature type="domain" description="VASt" evidence="5">
    <location>
        <begin position="381"/>
        <end position="521"/>
    </location>
</feature>
<keyword evidence="3" id="KW-1133">Transmembrane helix</keyword>
<dbReference type="AlphaFoldDB" id="A0A0V0QZW1"/>
<dbReference type="SMART" id="SM00568">
    <property type="entry name" value="GRAM"/>
    <property type="match status" value="2"/>
</dbReference>
<keyword evidence="4" id="KW-0472">Membrane</keyword>
<gene>
    <name evidence="6" type="ORF">PPERSA_10120</name>
</gene>
<evidence type="ECO:0000313" key="6">
    <source>
        <dbReference type="EMBL" id="KRX07836.1"/>
    </source>
</evidence>
<evidence type="ECO:0000313" key="7">
    <source>
        <dbReference type="Proteomes" id="UP000054937"/>
    </source>
</evidence>
<feature type="domain" description="VASt" evidence="5">
    <location>
        <begin position="123"/>
        <end position="296"/>
    </location>
</feature>
<dbReference type="EMBL" id="LDAU01000079">
    <property type="protein sequence ID" value="KRX07836.1"/>
    <property type="molecule type" value="Genomic_DNA"/>
</dbReference>
<comment type="subcellular location">
    <subcellularLocation>
        <location evidence="1">Membrane</location>
        <topology evidence="1">Single-pass membrane protein</topology>
    </subcellularLocation>
</comment>
<dbReference type="GO" id="GO:0140268">
    <property type="term" value="C:endoplasmic reticulum-plasma membrane contact site"/>
    <property type="evidence" value="ECO:0007669"/>
    <property type="project" value="TreeGrafter"/>
</dbReference>
<dbReference type="GO" id="GO:0032934">
    <property type="term" value="F:sterol binding"/>
    <property type="evidence" value="ECO:0007669"/>
    <property type="project" value="TreeGrafter"/>
</dbReference>
<dbReference type="Gene3D" id="2.30.29.30">
    <property type="entry name" value="Pleckstrin-homology domain (PH domain)/Phosphotyrosine-binding domain (PTB)"/>
    <property type="match status" value="2"/>
</dbReference>
<dbReference type="Pfam" id="PF02893">
    <property type="entry name" value="GRAM"/>
    <property type="match status" value="2"/>
</dbReference>
<keyword evidence="7" id="KW-1185">Reference proteome</keyword>
<dbReference type="InterPro" id="IPR051482">
    <property type="entry name" value="Cholesterol_transport"/>
</dbReference>
<name>A0A0V0QZW1_PSEPJ</name>
<evidence type="ECO:0000256" key="2">
    <source>
        <dbReference type="ARBA" id="ARBA00022692"/>
    </source>
</evidence>
<dbReference type="GO" id="GO:0005789">
    <property type="term" value="C:endoplasmic reticulum membrane"/>
    <property type="evidence" value="ECO:0007669"/>
    <property type="project" value="TreeGrafter"/>
</dbReference>
<organism evidence="6 7">
    <name type="scientific">Pseudocohnilembus persalinus</name>
    <name type="common">Ciliate</name>
    <dbReference type="NCBI Taxonomy" id="266149"/>
    <lineage>
        <taxon>Eukaryota</taxon>
        <taxon>Sar</taxon>
        <taxon>Alveolata</taxon>
        <taxon>Ciliophora</taxon>
        <taxon>Intramacronucleata</taxon>
        <taxon>Oligohymenophorea</taxon>
        <taxon>Scuticociliatia</taxon>
        <taxon>Philasterida</taxon>
        <taxon>Pseudocohnilembidae</taxon>
        <taxon>Pseudocohnilembus</taxon>
    </lineage>
</organism>
<dbReference type="InParanoid" id="A0A0V0QZW1"/>
<dbReference type="GO" id="GO:0120015">
    <property type="term" value="F:sterol transfer activity"/>
    <property type="evidence" value="ECO:0007669"/>
    <property type="project" value="TreeGrafter"/>
</dbReference>
<evidence type="ECO:0000256" key="1">
    <source>
        <dbReference type="ARBA" id="ARBA00004167"/>
    </source>
</evidence>
<protein>
    <recommendedName>
        <fullName evidence="5">VASt domain-containing protein</fullName>
    </recommendedName>
</protein>
<dbReference type="Pfam" id="PF16016">
    <property type="entry name" value="VASt"/>
    <property type="match status" value="2"/>
</dbReference>
<dbReference type="PANTHER" id="PTHR23319">
    <property type="entry name" value="GRAM DOMAIN CONTAINING 1B, ISOFORM E"/>
    <property type="match status" value="1"/>
</dbReference>
<dbReference type="InterPro" id="IPR031968">
    <property type="entry name" value="VASt"/>
</dbReference>
<dbReference type="PROSITE" id="PS51778">
    <property type="entry name" value="VAST"/>
    <property type="match status" value="2"/>
</dbReference>
<dbReference type="InterPro" id="IPR004182">
    <property type="entry name" value="GRAM"/>
</dbReference>
<comment type="caution">
    <text evidence="6">The sequence shown here is derived from an EMBL/GenBank/DDBJ whole genome shotgun (WGS) entry which is preliminary data.</text>
</comment>
<evidence type="ECO:0000259" key="5">
    <source>
        <dbReference type="PROSITE" id="PS51778"/>
    </source>
</evidence>
<reference evidence="6 7" key="1">
    <citation type="journal article" date="2015" name="Sci. Rep.">
        <title>Genome of the facultative scuticociliatosis pathogen Pseudocohnilembus persalinus provides insight into its virulence through horizontal gene transfer.</title>
        <authorList>
            <person name="Xiong J."/>
            <person name="Wang G."/>
            <person name="Cheng J."/>
            <person name="Tian M."/>
            <person name="Pan X."/>
            <person name="Warren A."/>
            <person name="Jiang C."/>
            <person name="Yuan D."/>
            <person name="Miao W."/>
        </authorList>
    </citation>
    <scope>NUCLEOTIDE SEQUENCE [LARGE SCALE GENOMIC DNA]</scope>
    <source>
        <strain evidence="6">36N120E</strain>
    </source>
</reference>
<dbReference type="PANTHER" id="PTHR23319:SF4">
    <property type="entry name" value="GRAM DOMAIN CONTAINING 1B, ISOFORM E"/>
    <property type="match status" value="1"/>
</dbReference>